<feature type="transmembrane region" description="Helical" evidence="1">
    <location>
        <begin position="62"/>
        <end position="81"/>
    </location>
</feature>
<dbReference type="Proteomes" id="UP000821866">
    <property type="component" value="Chromosome 6"/>
</dbReference>
<dbReference type="GO" id="GO:0016020">
    <property type="term" value="C:membrane"/>
    <property type="evidence" value="ECO:0007669"/>
    <property type="project" value="InterPro"/>
</dbReference>
<dbReference type="InterPro" id="IPR036719">
    <property type="entry name" value="Neuro-gated_channel_TM_sf"/>
</dbReference>
<organism evidence="2 3">
    <name type="scientific">Rhipicephalus microplus</name>
    <name type="common">Cattle tick</name>
    <name type="synonym">Boophilus microplus</name>
    <dbReference type="NCBI Taxonomy" id="6941"/>
    <lineage>
        <taxon>Eukaryota</taxon>
        <taxon>Metazoa</taxon>
        <taxon>Ecdysozoa</taxon>
        <taxon>Arthropoda</taxon>
        <taxon>Chelicerata</taxon>
        <taxon>Arachnida</taxon>
        <taxon>Acari</taxon>
        <taxon>Parasitiformes</taxon>
        <taxon>Ixodida</taxon>
        <taxon>Ixodoidea</taxon>
        <taxon>Ixodidae</taxon>
        <taxon>Rhipicephalinae</taxon>
        <taxon>Rhipicephalus</taxon>
        <taxon>Boophilus</taxon>
    </lineage>
</organism>
<reference evidence="2" key="1">
    <citation type="journal article" date="2020" name="Cell">
        <title>Large-Scale Comparative Analyses of Tick Genomes Elucidate Their Genetic Diversity and Vector Capacities.</title>
        <authorList>
            <consortium name="Tick Genome and Microbiome Consortium (TIGMIC)"/>
            <person name="Jia N."/>
            <person name="Wang J."/>
            <person name="Shi W."/>
            <person name="Du L."/>
            <person name="Sun Y."/>
            <person name="Zhan W."/>
            <person name="Jiang J.F."/>
            <person name="Wang Q."/>
            <person name="Zhang B."/>
            <person name="Ji P."/>
            <person name="Bell-Sakyi L."/>
            <person name="Cui X.M."/>
            <person name="Yuan T.T."/>
            <person name="Jiang B.G."/>
            <person name="Yang W.F."/>
            <person name="Lam T.T."/>
            <person name="Chang Q.C."/>
            <person name="Ding S.J."/>
            <person name="Wang X.J."/>
            <person name="Zhu J.G."/>
            <person name="Ruan X.D."/>
            <person name="Zhao L."/>
            <person name="Wei J.T."/>
            <person name="Ye R.Z."/>
            <person name="Que T.C."/>
            <person name="Du C.H."/>
            <person name="Zhou Y.H."/>
            <person name="Cheng J.X."/>
            <person name="Dai P.F."/>
            <person name="Guo W.B."/>
            <person name="Han X.H."/>
            <person name="Huang E.J."/>
            <person name="Li L.F."/>
            <person name="Wei W."/>
            <person name="Gao Y.C."/>
            <person name="Liu J.Z."/>
            <person name="Shao H.Z."/>
            <person name="Wang X."/>
            <person name="Wang C.C."/>
            <person name="Yang T.C."/>
            <person name="Huo Q.B."/>
            <person name="Li W."/>
            <person name="Chen H.Y."/>
            <person name="Chen S.E."/>
            <person name="Zhou L.G."/>
            <person name="Ni X.B."/>
            <person name="Tian J.H."/>
            <person name="Sheng Y."/>
            <person name="Liu T."/>
            <person name="Pan Y.S."/>
            <person name="Xia L.Y."/>
            <person name="Li J."/>
            <person name="Zhao F."/>
            <person name="Cao W.C."/>
        </authorList>
    </citation>
    <scope>NUCLEOTIDE SEQUENCE</scope>
    <source>
        <strain evidence="2">Rmic-2018</strain>
    </source>
</reference>
<comment type="caution">
    <text evidence="2">The sequence shown here is derived from an EMBL/GenBank/DDBJ whole genome shotgun (WGS) entry which is preliminary data.</text>
</comment>
<reference evidence="2" key="2">
    <citation type="submission" date="2021-09" db="EMBL/GenBank/DDBJ databases">
        <authorList>
            <person name="Jia N."/>
            <person name="Wang J."/>
            <person name="Shi W."/>
            <person name="Du L."/>
            <person name="Sun Y."/>
            <person name="Zhan W."/>
            <person name="Jiang J."/>
            <person name="Wang Q."/>
            <person name="Zhang B."/>
            <person name="Ji P."/>
            <person name="Sakyi L.B."/>
            <person name="Cui X."/>
            <person name="Yuan T."/>
            <person name="Jiang B."/>
            <person name="Yang W."/>
            <person name="Lam T.T.-Y."/>
            <person name="Chang Q."/>
            <person name="Ding S."/>
            <person name="Wang X."/>
            <person name="Zhu J."/>
            <person name="Ruan X."/>
            <person name="Zhao L."/>
            <person name="Wei J."/>
            <person name="Que T."/>
            <person name="Du C."/>
            <person name="Cheng J."/>
            <person name="Dai P."/>
            <person name="Han X."/>
            <person name="Huang E."/>
            <person name="Gao Y."/>
            <person name="Liu J."/>
            <person name="Shao H."/>
            <person name="Ye R."/>
            <person name="Li L."/>
            <person name="Wei W."/>
            <person name="Wang X."/>
            <person name="Wang C."/>
            <person name="Huo Q."/>
            <person name="Li W."/>
            <person name="Guo W."/>
            <person name="Chen H."/>
            <person name="Chen S."/>
            <person name="Zhou L."/>
            <person name="Zhou L."/>
            <person name="Ni X."/>
            <person name="Tian J."/>
            <person name="Zhou Y."/>
            <person name="Sheng Y."/>
            <person name="Liu T."/>
            <person name="Pan Y."/>
            <person name="Xia L."/>
            <person name="Li J."/>
            <person name="Zhao F."/>
            <person name="Cao W."/>
        </authorList>
    </citation>
    <scope>NUCLEOTIDE SEQUENCE</scope>
    <source>
        <strain evidence="2">Rmic-2018</strain>
        <tissue evidence="2">Larvae</tissue>
    </source>
</reference>
<keyword evidence="3" id="KW-1185">Reference proteome</keyword>
<gene>
    <name evidence="2" type="ORF">HPB51_000941</name>
</gene>
<dbReference type="EMBL" id="JABSTU010000008">
    <property type="protein sequence ID" value="KAH8022641.1"/>
    <property type="molecule type" value="Genomic_DNA"/>
</dbReference>
<evidence type="ECO:0000313" key="3">
    <source>
        <dbReference type="Proteomes" id="UP000821866"/>
    </source>
</evidence>
<keyword evidence="1" id="KW-1133">Transmembrane helix</keyword>
<proteinExistence type="predicted"/>
<sequence>MGRTLEYLLVGLPNKDAVRAESPCLALVTRKEELAEDPENYDSKEYEELYRNAKRADSIDRFARVAFPFVFLVFNTAYWSLYSSQAYISVQGELELA</sequence>
<protein>
    <submittedName>
        <fullName evidence="2">Uncharacterized protein</fullName>
    </submittedName>
</protein>
<dbReference type="VEuPathDB" id="VectorBase:LOC119183056"/>
<dbReference type="Gene3D" id="1.20.58.390">
    <property type="entry name" value="Neurotransmitter-gated ion-channel transmembrane domain"/>
    <property type="match status" value="1"/>
</dbReference>
<keyword evidence="1" id="KW-0472">Membrane</keyword>
<evidence type="ECO:0000256" key="1">
    <source>
        <dbReference type="SAM" id="Phobius"/>
    </source>
</evidence>
<evidence type="ECO:0000313" key="2">
    <source>
        <dbReference type="EMBL" id="KAH8022641.1"/>
    </source>
</evidence>
<name>A0A9J6DL76_RHIMP</name>
<dbReference type="AlphaFoldDB" id="A0A9J6DL76"/>
<accession>A0A9J6DL76</accession>
<dbReference type="GO" id="GO:0006811">
    <property type="term" value="P:monoatomic ion transport"/>
    <property type="evidence" value="ECO:0007669"/>
    <property type="project" value="InterPro"/>
</dbReference>
<dbReference type="SUPFAM" id="SSF90112">
    <property type="entry name" value="Neurotransmitter-gated ion-channel transmembrane pore"/>
    <property type="match status" value="1"/>
</dbReference>
<keyword evidence="1" id="KW-0812">Transmembrane</keyword>
<dbReference type="InterPro" id="IPR038050">
    <property type="entry name" value="Neuro_actylchol_rec"/>
</dbReference>